<dbReference type="Pfam" id="PF02361">
    <property type="entry name" value="CbiQ"/>
    <property type="match status" value="1"/>
</dbReference>
<evidence type="ECO:0000313" key="7">
    <source>
        <dbReference type="EMBL" id="MFC0179786.1"/>
    </source>
</evidence>
<accession>A0ABV6CDZ6</accession>
<dbReference type="CDD" id="cd16914">
    <property type="entry name" value="EcfT"/>
    <property type="match status" value="1"/>
</dbReference>
<proteinExistence type="inferred from homology"/>
<organism evidence="7 8">
    <name type="scientific">Thorsellia kenyensis</name>
    <dbReference type="NCBI Taxonomy" id="1549888"/>
    <lineage>
        <taxon>Bacteria</taxon>
        <taxon>Pseudomonadati</taxon>
        <taxon>Pseudomonadota</taxon>
        <taxon>Gammaproteobacteria</taxon>
        <taxon>Enterobacterales</taxon>
        <taxon>Thorselliaceae</taxon>
        <taxon>Thorsellia</taxon>
    </lineage>
</organism>
<dbReference type="InterPro" id="IPR003339">
    <property type="entry name" value="ABC/ECF_trnsptr_transmembrane"/>
</dbReference>
<comment type="caution">
    <text evidence="7">The sequence shown here is derived from an EMBL/GenBank/DDBJ whole genome shotgun (WGS) entry which is preliminary data.</text>
</comment>
<evidence type="ECO:0000256" key="1">
    <source>
        <dbReference type="ARBA" id="ARBA00004141"/>
    </source>
</evidence>
<feature type="transmembrane region" description="Helical" evidence="6">
    <location>
        <begin position="20"/>
        <end position="48"/>
    </location>
</feature>
<protein>
    <submittedName>
        <fullName evidence="7">Energy-coupling factor transporter transmembrane component T family protein</fullName>
    </submittedName>
</protein>
<evidence type="ECO:0000313" key="8">
    <source>
        <dbReference type="Proteomes" id="UP001589758"/>
    </source>
</evidence>
<dbReference type="EMBL" id="JBHLXE010000076">
    <property type="protein sequence ID" value="MFC0179786.1"/>
    <property type="molecule type" value="Genomic_DNA"/>
</dbReference>
<feature type="transmembrane region" description="Helical" evidence="6">
    <location>
        <begin position="68"/>
        <end position="94"/>
    </location>
</feature>
<gene>
    <name evidence="7" type="ORF">ACFFIT_06760</name>
</gene>
<keyword evidence="3 6" id="KW-0812">Transmembrane</keyword>
<evidence type="ECO:0000256" key="2">
    <source>
        <dbReference type="ARBA" id="ARBA00008564"/>
    </source>
</evidence>
<comment type="subcellular location">
    <subcellularLocation>
        <location evidence="1">Membrane</location>
        <topology evidence="1">Multi-pass membrane protein</topology>
    </subcellularLocation>
</comment>
<feature type="transmembrane region" description="Helical" evidence="6">
    <location>
        <begin position="240"/>
        <end position="258"/>
    </location>
</feature>
<keyword evidence="4 6" id="KW-1133">Transmembrane helix</keyword>
<dbReference type="PANTHER" id="PTHR43723:SF1">
    <property type="entry name" value="COBALT TRANSPORT PROTEIN CBIQ"/>
    <property type="match status" value="1"/>
</dbReference>
<name>A0ABV6CDZ6_9GAMM</name>
<dbReference type="RefSeq" id="WP_385876893.1">
    <property type="nucleotide sequence ID" value="NZ_JBHLXE010000076.1"/>
</dbReference>
<dbReference type="InterPro" id="IPR052770">
    <property type="entry name" value="Cobalt_transport_CbiQ"/>
</dbReference>
<evidence type="ECO:0000256" key="5">
    <source>
        <dbReference type="ARBA" id="ARBA00023136"/>
    </source>
</evidence>
<dbReference type="Proteomes" id="UP001589758">
    <property type="component" value="Unassembled WGS sequence"/>
</dbReference>
<sequence>MLKKSDRSNWLYARNPTIKFFVLLMLTFSAGFIFAPWSLLILWFFALLGFYLSSSFSFVEILRMQTPFLWVSCVIFMVNCISRPGNIIASVWIFNITSEGMIIATALVLRTLFIGAICIAFIKSTCPNALMQSLNQHAKLSIRVSYAVMTGFRIVQLLSYDWQVIVAAQRSRHITLQSSIRNSRVDNIFLKARIYKKAILSLMVSAIRRSERIAYTLESKGLGRVPKTYLYDVPLTSLDYLFALMSVGVILILLLVEYI</sequence>
<evidence type="ECO:0000256" key="4">
    <source>
        <dbReference type="ARBA" id="ARBA00022989"/>
    </source>
</evidence>
<keyword evidence="8" id="KW-1185">Reference proteome</keyword>
<evidence type="ECO:0000256" key="6">
    <source>
        <dbReference type="SAM" id="Phobius"/>
    </source>
</evidence>
<evidence type="ECO:0000256" key="3">
    <source>
        <dbReference type="ARBA" id="ARBA00022692"/>
    </source>
</evidence>
<keyword evidence="5 6" id="KW-0472">Membrane</keyword>
<comment type="similarity">
    <text evidence="2">Belongs to the CbiQ family.</text>
</comment>
<dbReference type="PANTHER" id="PTHR43723">
    <property type="entry name" value="COBALT TRANSPORT PROTEIN CBIQ"/>
    <property type="match status" value="1"/>
</dbReference>
<feature type="transmembrane region" description="Helical" evidence="6">
    <location>
        <begin position="101"/>
        <end position="122"/>
    </location>
</feature>
<reference evidence="7 8" key="1">
    <citation type="submission" date="2024-09" db="EMBL/GenBank/DDBJ databases">
        <authorList>
            <person name="Sun Q."/>
            <person name="Mori K."/>
        </authorList>
    </citation>
    <scope>NUCLEOTIDE SEQUENCE [LARGE SCALE GENOMIC DNA]</scope>
    <source>
        <strain evidence="7 8">CCM 8545</strain>
    </source>
</reference>